<dbReference type="InterPro" id="IPR002123">
    <property type="entry name" value="Plipid/glycerol_acylTrfase"/>
</dbReference>
<dbReference type="PANTHER" id="PTHR43201:SF5">
    <property type="entry name" value="MEDIUM-CHAIN ACYL-COA LIGASE ACSF2, MITOCHONDRIAL"/>
    <property type="match status" value="1"/>
</dbReference>
<proteinExistence type="inferred from homology"/>
<keyword evidence="5" id="KW-0012">Acyltransferase</keyword>
<dbReference type="InterPro" id="IPR045851">
    <property type="entry name" value="AMP-bd_C_sf"/>
</dbReference>
<dbReference type="InterPro" id="IPR020845">
    <property type="entry name" value="AMP-binding_CS"/>
</dbReference>
<keyword evidence="3" id="KW-0472">Membrane</keyword>
<dbReference type="CDD" id="cd07989">
    <property type="entry name" value="LPLAT_AGPAT-like"/>
    <property type="match status" value="1"/>
</dbReference>
<dbReference type="Gene3D" id="3.40.50.12780">
    <property type="entry name" value="N-terminal domain of ligase-like"/>
    <property type="match status" value="1"/>
</dbReference>
<organism evidence="5">
    <name type="scientific">Candidatus Kentrum sp. TC</name>
    <dbReference type="NCBI Taxonomy" id="2126339"/>
    <lineage>
        <taxon>Bacteria</taxon>
        <taxon>Pseudomonadati</taxon>
        <taxon>Pseudomonadota</taxon>
        <taxon>Gammaproteobacteria</taxon>
        <taxon>Candidatus Kentrum</taxon>
    </lineage>
</organism>
<protein>
    <submittedName>
        <fullName evidence="5">Acyl-[acyl-carrier-protein]-phospholipid O-acyltransferase / long-chain-fatty-acid--[acyl-carrier-protein] ligase</fullName>
    </submittedName>
</protein>
<comment type="similarity">
    <text evidence="1">Belongs to the ATP-dependent AMP-binding enzyme family.</text>
</comment>
<dbReference type="SMART" id="SM00563">
    <property type="entry name" value="PlsC"/>
    <property type="match status" value="1"/>
</dbReference>
<dbReference type="SUPFAM" id="SSF56801">
    <property type="entry name" value="Acetyl-CoA synthetase-like"/>
    <property type="match status" value="1"/>
</dbReference>
<keyword evidence="5" id="KW-0808">Transferase</keyword>
<evidence type="ECO:0000256" key="2">
    <source>
        <dbReference type="ARBA" id="ARBA00022598"/>
    </source>
</evidence>
<evidence type="ECO:0000256" key="3">
    <source>
        <dbReference type="SAM" id="Phobius"/>
    </source>
</evidence>
<reference evidence="5" key="1">
    <citation type="submission" date="2019-02" db="EMBL/GenBank/DDBJ databases">
        <authorList>
            <person name="Gruber-Vodicka R. H."/>
            <person name="Seah K. B. B."/>
        </authorList>
    </citation>
    <scope>NUCLEOTIDE SEQUENCE</scope>
    <source>
        <strain evidence="5">BECK_BZ123</strain>
    </source>
</reference>
<keyword evidence="2 5" id="KW-0436">Ligase</keyword>
<dbReference type="InterPro" id="IPR042099">
    <property type="entry name" value="ANL_N_sf"/>
</dbReference>
<dbReference type="SUPFAM" id="SSF69593">
    <property type="entry name" value="Glycerol-3-phosphate (1)-acyltransferase"/>
    <property type="match status" value="1"/>
</dbReference>
<name>A0A450Z0C3_9GAMM</name>
<evidence type="ECO:0000256" key="1">
    <source>
        <dbReference type="ARBA" id="ARBA00006432"/>
    </source>
</evidence>
<dbReference type="GO" id="GO:0016746">
    <property type="term" value="F:acyltransferase activity"/>
    <property type="evidence" value="ECO:0007669"/>
    <property type="project" value="UniProtKB-KW"/>
</dbReference>
<dbReference type="PANTHER" id="PTHR43201">
    <property type="entry name" value="ACYL-COA SYNTHETASE"/>
    <property type="match status" value="1"/>
</dbReference>
<dbReference type="PROSITE" id="PS00455">
    <property type="entry name" value="AMP_BINDING"/>
    <property type="match status" value="1"/>
</dbReference>
<dbReference type="GO" id="GO:0006631">
    <property type="term" value="P:fatty acid metabolic process"/>
    <property type="evidence" value="ECO:0007669"/>
    <property type="project" value="TreeGrafter"/>
</dbReference>
<evidence type="ECO:0000259" key="4">
    <source>
        <dbReference type="SMART" id="SM00563"/>
    </source>
</evidence>
<feature type="domain" description="Phospholipid/glycerol acyltransferase" evidence="4">
    <location>
        <begin position="42"/>
        <end position="152"/>
    </location>
</feature>
<sequence>MSMKFTKLLSWIAKILLRIIFTVFYRVRVKGLENYKAAGQRVLVVANHVSFLDAVLLGVYLPDDLAFVINPRIAKLWWVRWLSSFVPLLPVESDNPLAIRVLIARLRKNRGAVVFPEGRITVTGGLMKIYDGPGLVADRVGATLLPARIDGAQYTYFSYLRGRMRLRWFPRITVTFLPPCKIDAPKTAKGAERRKRVGIMLSDLMVNTVFSTSDTQRTLYEALLEARAIHGARHIIADDIRREPISYDGIIFRAYILGIRMANETKRGAYVGLLLPTSTIVAVALFGLHLYGRIPAMLNFSMGSRGLLSAAATAQIDVVYTLRRFIIEAKLGDTVGKLAERVKVRYLEDLIQDIGVGLKLRGMIAACFPLLVYRRLCPTSRPNDPAVVLFTSGSEGTPKGVVLSHTNLLSNIEQLKSRGDFNAKDTILNALPTFHSFGFTIGMVFPLLSGIRVFFYPSPLHYRVIPEIAYELNATMMFGTSTFLAGYAHNAHPYDFRSVRYVFAGAEKLREGTRETWINKFGVRIFEGYGATETSPVLSVNTPMENRPGSVGRFMPGIEYHLEPVDGIEGAGRLWVHGPNVMSGYLLSDAPGKLRPLDTHLGSGWYDTGDIVSIDEDGYLWIQGRAKRFAKIGAEMVSLTAVEEFVYRAWPDFSHAVVAIADKRKGERLILVTECNEIDRQLLVARAKSEGLSELDIPKQVVLMEAIPLLGTGKIDYAAVGDLVAKKLPIAQ</sequence>
<dbReference type="Pfam" id="PF01553">
    <property type="entry name" value="Acyltransferase"/>
    <property type="match status" value="1"/>
</dbReference>
<accession>A0A450Z0C3</accession>
<gene>
    <name evidence="5" type="ORF">BECKTC1821D_GA0114238_10446</name>
</gene>
<dbReference type="EMBL" id="CAADFS010000044">
    <property type="protein sequence ID" value="VFK47285.1"/>
    <property type="molecule type" value="Genomic_DNA"/>
</dbReference>
<dbReference type="AlphaFoldDB" id="A0A450Z0C3"/>
<feature type="transmembrane region" description="Helical" evidence="3">
    <location>
        <begin position="269"/>
        <end position="292"/>
    </location>
</feature>
<dbReference type="InterPro" id="IPR000873">
    <property type="entry name" value="AMP-dep_synth/lig_dom"/>
</dbReference>
<keyword evidence="3" id="KW-1133">Transmembrane helix</keyword>
<dbReference type="GO" id="GO:0031956">
    <property type="term" value="F:medium-chain fatty acid-CoA ligase activity"/>
    <property type="evidence" value="ECO:0007669"/>
    <property type="project" value="TreeGrafter"/>
</dbReference>
<evidence type="ECO:0000313" key="5">
    <source>
        <dbReference type="EMBL" id="VFK47285.1"/>
    </source>
</evidence>
<dbReference type="Gene3D" id="3.30.300.30">
    <property type="match status" value="1"/>
</dbReference>
<dbReference type="Pfam" id="PF00501">
    <property type="entry name" value="AMP-binding"/>
    <property type="match status" value="1"/>
</dbReference>
<keyword evidence="3" id="KW-0812">Transmembrane</keyword>